<feature type="region of interest" description="Disordered" evidence="9">
    <location>
        <begin position="1751"/>
        <end position="1771"/>
    </location>
</feature>
<feature type="compositionally biased region" description="Polar residues" evidence="9">
    <location>
        <begin position="2614"/>
        <end position="2637"/>
    </location>
</feature>
<dbReference type="PROSITE" id="PS50113">
    <property type="entry name" value="PAC"/>
    <property type="match status" value="1"/>
</dbReference>
<dbReference type="SMART" id="SM00387">
    <property type="entry name" value="HATPase_c"/>
    <property type="match status" value="1"/>
</dbReference>
<feature type="region of interest" description="Disordered" evidence="9">
    <location>
        <begin position="1"/>
        <end position="133"/>
    </location>
</feature>
<feature type="compositionally biased region" description="Polar residues" evidence="9">
    <location>
        <begin position="791"/>
        <end position="810"/>
    </location>
</feature>
<feature type="region of interest" description="Disordered" evidence="9">
    <location>
        <begin position="2680"/>
        <end position="2702"/>
    </location>
</feature>
<protein>
    <submittedName>
        <fullName evidence="14">Uncharacterized protein</fullName>
    </submittedName>
</protein>
<dbReference type="Gene3D" id="3.40.50.2300">
    <property type="match status" value="1"/>
</dbReference>
<dbReference type="InterPro" id="IPR011006">
    <property type="entry name" value="CheY-like_superfamily"/>
</dbReference>
<feature type="domain" description="Histidine kinase" evidence="11">
    <location>
        <begin position="1581"/>
        <end position="1854"/>
    </location>
</feature>
<dbReference type="EMBL" id="JAIFTL010000222">
    <property type="protein sequence ID" value="KAG9321183.1"/>
    <property type="molecule type" value="Genomic_DNA"/>
</dbReference>
<feature type="region of interest" description="Disordered" evidence="9">
    <location>
        <begin position="985"/>
        <end position="1028"/>
    </location>
</feature>
<dbReference type="Pfam" id="PF00628">
    <property type="entry name" value="PHD"/>
    <property type="match status" value="2"/>
</dbReference>
<dbReference type="SUPFAM" id="SSF52172">
    <property type="entry name" value="CheY-like"/>
    <property type="match status" value="1"/>
</dbReference>
<feature type="compositionally biased region" description="Polar residues" evidence="9">
    <location>
        <begin position="2258"/>
        <end position="2270"/>
    </location>
</feature>
<feature type="compositionally biased region" description="Basic and acidic residues" evidence="9">
    <location>
        <begin position="2289"/>
        <end position="2300"/>
    </location>
</feature>
<gene>
    <name evidence="14" type="ORF">KVV02_000109</name>
</gene>
<dbReference type="SMART" id="SM00388">
    <property type="entry name" value="HisKA"/>
    <property type="match status" value="1"/>
</dbReference>
<proteinExistence type="predicted"/>
<keyword evidence="4" id="KW-0862">Zinc</keyword>
<dbReference type="SUPFAM" id="SSF55874">
    <property type="entry name" value="ATPase domain of HSP90 chaperone/DNA topoisomerase II/histidine kinase"/>
    <property type="match status" value="1"/>
</dbReference>
<dbReference type="SUPFAM" id="SSF55785">
    <property type="entry name" value="PYP-like sensor domain (PAS domain)"/>
    <property type="match status" value="1"/>
</dbReference>
<feature type="compositionally biased region" description="Low complexity" evidence="9">
    <location>
        <begin position="769"/>
        <end position="783"/>
    </location>
</feature>
<feature type="coiled-coil region" evidence="8">
    <location>
        <begin position="1419"/>
        <end position="1446"/>
    </location>
</feature>
<dbReference type="CDD" id="cd15535">
    <property type="entry name" value="PHD1_Rco1"/>
    <property type="match status" value="1"/>
</dbReference>
<dbReference type="PROSITE" id="PS50110">
    <property type="entry name" value="RESPONSE_REGULATORY"/>
    <property type="match status" value="1"/>
</dbReference>
<dbReference type="PROSITE" id="PS50016">
    <property type="entry name" value="ZF_PHD_2"/>
    <property type="match status" value="2"/>
</dbReference>
<dbReference type="InterPro" id="IPR001610">
    <property type="entry name" value="PAC"/>
</dbReference>
<feature type="modified residue" description="4-aspartylphosphate" evidence="7">
    <location>
        <position position="2407"/>
    </location>
</feature>
<dbReference type="InterPro" id="IPR035965">
    <property type="entry name" value="PAS-like_dom_sf"/>
</dbReference>
<keyword evidence="8" id="KW-0175">Coiled coil</keyword>
<dbReference type="InterPro" id="IPR036890">
    <property type="entry name" value="HATPase_C_sf"/>
</dbReference>
<dbReference type="CDD" id="cd16922">
    <property type="entry name" value="HATPase_EvgS-ArcB-TorS-like"/>
    <property type="match status" value="1"/>
</dbReference>
<dbReference type="InterPro" id="IPR036097">
    <property type="entry name" value="HisK_dim/P_sf"/>
</dbReference>
<dbReference type="SMART" id="SM00448">
    <property type="entry name" value="REC"/>
    <property type="match status" value="1"/>
</dbReference>
<dbReference type="CDD" id="cd15534">
    <property type="entry name" value="PHD2_PHF12_Rco1"/>
    <property type="match status" value="1"/>
</dbReference>
<feature type="compositionally biased region" description="Low complexity" evidence="9">
    <location>
        <begin position="685"/>
        <end position="700"/>
    </location>
</feature>
<evidence type="ECO:0000256" key="4">
    <source>
        <dbReference type="ARBA" id="ARBA00022833"/>
    </source>
</evidence>
<evidence type="ECO:0000259" key="13">
    <source>
        <dbReference type="PROSITE" id="PS50113"/>
    </source>
</evidence>
<evidence type="ECO:0000259" key="12">
    <source>
        <dbReference type="PROSITE" id="PS50110"/>
    </source>
</evidence>
<comment type="caution">
    <text evidence="14">The sequence shown here is derived from an EMBL/GenBank/DDBJ whole genome shotgun (WGS) entry which is preliminary data.</text>
</comment>
<feature type="compositionally biased region" description="Low complexity" evidence="9">
    <location>
        <begin position="710"/>
        <end position="724"/>
    </location>
</feature>
<dbReference type="PROSITE" id="PS01359">
    <property type="entry name" value="ZF_PHD_1"/>
    <property type="match status" value="1"/>
</dbReference>
<dbReference type="GO" id="GO:0000155">
    <property type="term" value="F:phosphorelay sensor kinase activity"/>
    <property type="evidence" value="ECO:0007669"/>
    <property type="project" value="InterPro"/>
</dbReference>
<keyword evidence="3 6" id="KW-0863">Zinc-finger</keyword>
<feature type="domain" description="Response regulatory" evidence="12">
    <location>
        <begin position="2355"/>
        <end position="2483"/>
    </location>
</feature>
<feature type="compositionally biased region" description="Polar residues" evidence="9">
    <location>
        <begin position="2310"/>
        <end position="2325"/>
    </location>
</feature>
<feature type="region of interest" description="Disordered" evidence="9">
    <location>
        <begin position="675"/>
        <end position="724"/>
    </location>
</feature>
<evidence type="ECO:0000256" key="2">
    <source>
        <dbReference type="ARBA" id="ARBA00022723"/>
    </source>
</evidence>
<feature type="region of interest" description="Disordered" evidence="9">
    <location>
        <begin position="890"/>
        <end position="951"/>
    </location>
</feature>
<feature type="compositionally biased region" description="Low complexity" evidence="9">
    <location>
        <begin position="2086"/>
        <end position="2098"/>
    </location>
</feature>
<feature type="compositionally biased region" description="Polar residues" evidence="9">
    <location>
        <begin position="1"/>
        <end position="20"/>
    </location>
</feature>
<dbReference type="InterPro" id="IPR013083">
    <property type="entry name" value="Znf_RING/FYVE/PHD"/>
</dbReference>
<feature type="domain" description="PHD-type" evidence="10">
    <location>
        <begin position="412"/>
        <end position="465"/>
    </location>
</feature>
<dbReference type="FunFam" id="3.30.450.20:FF:000099">
    <property type="entry name" value="Sensory box sensor histidine kinase"/>
    <property type="match status" value="1"/>
</dbReference>
<dbReference type="Gene3D" id="1.10.287.130">
    <property type="match status" value="1"/>
</dbReference>
<feature type="compositionally biased region" description="Low complexity" evidence="9">
    <location>
        <begin position="1171"/>
        <end position="1201"/>
    </location>
</feature>
<dbReference type="CDD" id="cd00130">
    <property type="entry name" value="PAS"/>
    <property type="match status" value="1"/>
</dbReference>
<feature type="compositionally biased region" description="Low complexity" evidence="9">
    <location>
        <begin position="2782"/>
        <end position="2792"/>
    </location>
</feature>
<feature type="compositionally biased region" description="Polar residues" evidence="9">
    <location>
        <begin position="818"/>
        <end position="840"/>
    </location>
</feature>
<feature type="region of interest" description="Disordered" evidence="9">
    <location>
        <begin position="149"/>
        <end position="199"/>
    </location>
</feature>
<feature type="region of interest" description="Disordered" evidence="9">
    <location>
        <begin position="2755"/>
        <end position="2796"/>
    </location>
</feature>
<dbReference type="InterPro" id="IPR003661">
    <property type="entry name" value="HisK_dim/P_dom"/>
</dbReference>
<dbReference type="InterPro" id="IPR004358">
    <property type="entry name" value="Sig_transdc_His_kin-like_C"/>
</dbReference>
<dbReference type="PANTHER" id="PTHR45339:SF1">
    <property type="entry name" value="HYBRID SIGNAL TRANSDUCTION HISTIDINE KINASE J"/>
    <property type="match status" value="1"/>
</dbReference>
<dbReference type="Gene3D" id="3.30.450.20">
    <property type="entry name" value="PAS domain"/>
    <property type="match status" value="1"/>
</dbReference>
<dbReference type="Pfam" id="PF02518">
    <property type="entry name" value="HATPase_c"/>
    <property type="match status" value="1"/>
</dbReference>
<keyword evidence="2" id="KW-0479">Metal-binding</keyword>
<sequence>MNHSGSSKEATGPSGENTNKGVFCPPQGRPVPSSNPHQDPRPLPFQPHQDFHSTASSRPFMSSSPEDCSGHGTRMQLHRQGGGSQTAPRAEQTSSNKPNFDYPSKCRVPWPSATKTLKSESPSSSEPVTEGDLHQAQKLVLRLPALSSLSVPSSTSPSPSPSPPLPAKKRTRRASSKSISPAPTRRTTLKTSTSLNQEPANTIVRVGHDVKVFPDASARKLLRGTKRPKVQDHKDNHKSLTSIARRLSLGRESDRLAMVPKGLVSVTGDEYALKHNNDYCETCLGLGQFICCDTCPKAFHFSCCNPPMDPANLPDEWNCNECRARLDPPTSNVEGMFKDLLDSIVGMNPRSFELPEEIRSYFKGVETNSDGEYVDTQDYKPTPKNAPATSLSSHTSLAGEESLQMLDIYGRTRYCFQCNRSAFGGKMMISCDHCPLHWHLDCLNPPMASPPPRNRRWMCPNHIEPVLPKRRKKRDAVAIDVSDPLAFNDGDIEIMDNDDVHTASPFMSRYAHHAGGGIYRVSEAVILRDFVERCQRPNISEQQGTQHPTRSTSEGHFDLLTAAMMATEGVRDYGSNQEYEAVQDAVQSRLSQHQPEERQSYQQYRAFQRVLTENGAAESVHQWMSTPSITYSDHEDSLSPVLSYPAYPAHHARSHSQPALSPEHLQPLLMSDRALDHDSDAGTNSTLKGSPSTSSSGPSSQHRHLPPALPQNQQHAHQQHPQHQQQYNFNMSQFLEFAIEAAVLLETLHQNGLIHGQLGPNSFRWEASSTLQPTQTTTDTRSTSELDPIFTTGTRANGAPSSPRHSYQSHPTRKDNHTSPSQLTLDSSGSLAKSTNYQSFNSSNNSISHSTTTSNSNISSHTNANASSISCKPPTRRQRRHSLVLDCTHLGLGEKSSEPANSPARKGLRDLSQSATSHGSRSPSASAHGSASSEIHGSNHPTTGTLLDPALFLPPESKPYSSNNHAAVIHDAIATRVQRLKRSFLPSSSSASSPALGQTSSTSASTLSTSPSATPSTLSSSPSATTGSTQHSVLKQHFLLHVPQELHSPAGCVLPVQIDIYALGVMFYYLLTSHATLLPEEMTPGSITEGLNTMATGYGTSTAATGACLPGTYARVAGVIQRMVAKSYKDRFLSMIQIRKELSLIRDHEQEALKEAETNALSSKGYSDYWSSSPSATRPTHTVPTPSSSYTSSIIPRSSSPANSMHSLKSTSTLASQEPEANSQTTRRPTSSAHNFENLSYEDRAFVLESVLSLGQITNLQEMLHAISHALDHILAGHPPEEMAIILWKKDEHAPNGGTWAIMEDKFRPGTKQATLTWTDLSERRDHMPVLVRKALDTQEPVFSTAVGSRSQLPTIACVPILTTLMQSGSNGVTVPSTLVGALYLHHLHPRFYFTKRDQELLMLFCQKLANPLLHCEKIAGVEKQLSLATQRNRFLEDTIARIQKNEHEVFSWMEALPCFVWVAERDDVVSRRYLSRSWFDFTGLPGDNRTGDRWISAMHPDDVVVFQKEVSQSYKTGVYKDCEFRLMRYDGVYRWHLSRAIPVLNHSGAILKWVGVTIDIDDLYLAQKAELHKKSNFLANMSHELRTPFSGFHGMLTLLGYSDLDEEQKEFVYTAKASCEKLLLIIDDLLDFSKLEADKVTLEASPFDLEEVFDEVEDIVEPLASQKSLELAFIKADNVPEVLVGDCNRLKQILLNLVGNAIKFTHSGHVIVRCKVLDREADMSTVSKGSSMEECIDDDKFYFRHEKNGGGQCQSEMRPPNSGRFSSPEPLSENSIKLMFSVEDTGIGISLEEQEVLFSPFSQVDGSATRSYGGSGLGLSICLQLVKLMKGRIGLVSQREKGSTFWFVIQCEQNMAIESPMRTTAEAEVVDSTKEIKRITRTLGTPRILIASTSEMTISTLQAYLSDFNTEVANLPSTASSRLEESVANGIRFDFVCWDFPTHDPQHTIMLDLQARPNLNNVHFVLLYTPSSDIIRRAQSLQLPPSYSSPSSGSPLGGGRKRPMLSQSVSLRLDHSGSNGGSNGSAGLAVPIEVPGLSPEKLNSLRITCISKPLRRLKLLRAFVEILDDSAKIHDAHKGVVNNGSTTTAAPSSPTVSMVAKSATTVGSPLSPPPSSPGHSLGSPVLLSPIGMTRSTSTSVVSTLEGALFAKEAASSKEKEQTLATRPDLYTVDSANHLLTTPQEQTSITQSFAEAGMLTLEAPLEISLPGTDVTPTATEGGVADKSKLDTMELEEVLVVERGMTPVPPIADQERVSLSESPAPLPTTNAEPEAGVVNGAQEPMANVNDVEKKGGNEKATGKTTFKKKSLSNSTARNGKLRSNSPKPGKTSKLVTEEATEFSLSHEEAKRIEGMRILLAEDNLIAQKVLSKQLSIFGLVISCANDGADALALFKAHPRGYYTMGFFDHHMPNCDGVRATQQIRALEKEHAAEVKGPVPRLPIVAVSADIQEIARKACLNSGMERYVTKPLMQKDLVAMVRNYCVQGDAEASTQSYDPPPEGTGMGSLGSAESVVVTSTVEAMVSAGHVSAPIGCSHSKLGPLHSCTSSSTLECEAVGGGGGDKIPALKRELELSPAALRGLALIRENTLQDESSRVGGGGSIKPAVSSAAFSIPGSQPMQYSNSHSGFKSHGSQTQLRGVPLSMGKSSSSTSLSASYFGHGPYDHGLISSPLIVTSSPAFGSSPSNSTQTLSPSSSAGGASPSMPGPIASMAAGAAAAAVAVASAAVNTMSSAISEHIIHPPSIYAAQGLSASSTATTNGSSSHSSSNGGLEPEENAKLHSGDSVNRSSSSSTACNTGGVLSTPVSAALLPPATSVTAAIVSTNSLQVGSWM</sequence>
<dbReference type="InterPro" id="IPR011011">
    <property type="entry name" value="Znf_FYVE_PHD"/>
</dbReference>
<feature type="compositionally biased region" description="Polar residues" evidence="9">
    <location>
        <begin position="52"/>
        <end position="66"/>
    </location>
</feature>
<dbReference type="Pfam" id="PF00072">
    <property type="entry name" value="Response_reg"/>
    <property type="match status" value="1"/>
</dbReference>
<dbReference type="Gene3D" id="3.30.565.10">
    <property type="entry name" value="Histidine kinase-like ATPase, C-terminal domain"/>
    <property type="match status" value="1"/>
</dbReference>
<dbReference type="CDD" id="cd00082">
    <property type="entry name" value="HisKA"/>
    <property type="match status" value="1"/>
</dbReference>
<feature type="compositionally biased region" description="Low complexity" evidence="9">
    <location>
        <begin position="914"/>
        <end position="938"/>
    </location>
</feature>
<dbReference type="InterPro" id="IPR000700">
    <property type="entry name" value="PAS-assoc_C"/>
</dbReference>
<feature type="region of interest" description="Disordered" evidence="9">
    <location>
        <begin position="2289"/>
        <end position="2334"/>
    </location>
</feature>
<dbReference type="SUPFAM" id="SSF57903">
    <property type="entry name" value="FYVE/PHD zinc finger"/>
    <property type="match status" value="2"/>
</dbReference>
<organism evidence="14 15">
    <name type="scientific">Mortierella alpina</name>
    <name type="common">Oleaginous fungus</name>
    <name type="synonym">Mortierella renispora</name>
    <dbReference type="NCBI Taxonomy" id="64518"/>
    <lineage>
        <taxon>Eukaryota</taxon>
        <taxon>Fungi</taxon>
        <taxon>Fungi incertae sedis</taxon>
        <taxon>Mucoromycota</taxon>
        <taxon>Mortierellomycotina</taxon>
        <taxon>Mortierellomycetes</taxon>
        <taxon>Mortierellales</taxon>
        <taxon>Mortierellaceae</taxon>
        <taxon>Mortierella</taxon>
    </lineage>
</organism>
<evidence type="ECO:0000256" key="8">
    <source>
        <dbReference type="SAM" id="Coils"/>
    </source>
</evidence>
<feature type="region of interest" description="Disordered" evidence="9">
    <location>
        <begin position="2084"/>
        <end position="2124"/>
    </location>
</feature>
<dbReference type="PANTHER" id="PTHR45339">
    <property type="entry name" value="HYBRID SIGNAL TRANSDUCTION HISTIDINE KINASE J"/>
    <property type="match status" value="1"/>
</dbReference>
<accession>A0A9P7ZYT0</accession>
<feature type="domain" description="PAC" evidence="13">
    <location>
        <begin position="1521"/>
        <end position="1573"/>
    </location>
</feature>
<evidence type="ECO:0000259" key="10">
    <source>
        <dbReference type="PROSITE" id="PS50016"/>
    </source>
</evidence>
<feature type="region of interest" description="Disordered" evidence="9">
    <location>
        <begin position="372"/>
        <end position="395"/>
    </location>
</feature>
<feature type="compositionally biased region" description="Low complexity" evidence="9">
    <location>
        <begin position="1984"/>
        <end position="1995"/>
    </location>
</feature>
<feature type="compositionally biased region" description="Low complexity" evidence="9">
    <location>
        <begin position="2755"/>
        <end position="2770"/>
    </location>
</feature>
<dbReference type="Gene3D" id="3.30.40.10">
    <property type="entry name" value="Zinc/RING finger domain, C3HC4 (zinc finger)"/>
    <property type="match status" value="2"/>
</dbReference>
<reference evidence="14" key="1">
    <citation type="submission" date="2021-07" db="EMBL/GenBank/DDBJ databases">
        <title>Draft genome of Mortierella alpina, strain LL118, isolated from an aspen leaf litter sample.</title>
        <authorList>
            <person name="Yang S."/>
            <person name="Vinatzer B.A."/>
        </authorList>
    </citation>
    <scope>NUCLEOTIDE SEQUENCE</scope>
    <source>
        <strain evidence="14">LL118</strain>
    </source>
</reference>
<dbReference type="CDD" id="cd17546">
    <property type="entry name" value="REC_hyHK_CKI1_RcsC-like"/>
    <property type="match status" value="1"/>
</dbReference>
<evidence type="ECO:0000256" key="6">
    <source>
        <dbReference type="PROSITE-ProRule" id="PRU00146"/>
    </source>
</evidence>
<keyword evidence="1 7" id="KW-0597">Phosphoprotein</keyword>
<feature type="compositionally biased region" description="Polar residues" evidence="9">
    <location>
        <begin position="1202"/>
        <end position="1236"/>
    </location>
</feature>
<evidence type="ECO:0000256" key="7">
    <source>
        <dbReference type="PROSITE-ProRule" id="PRU00169"/>
    </source>
</evidence>
<dbReference type="SMART" id="SM00086">
    <property type="entry name" value="PAC"/>
    <property type="match status" value="1"/>
</dbReference>
<dbReference type="InterPro" id="IPR005467">
    <property type="entry name" value="His_kinase_dom"/>
</dbReference>
<evidence type="ECO:0000256" key="9">
    <source>
        <dbReference type="SAM" id="MobiDB-lite"/>
    </source>
</evidence>
<feature type="compositionally biased region" description="Low complexity" evidence="9">
    <location>
        <begin position="841"/>
        <end position="870"/>
    </location>
</feature>
<dbReference type="Proteomes" id="UP000717515">
    <property type="component" value="Unassembled WGS sequence"/>
</dbReference>
<feature type="region of interest" description="Disordered" evidence="9">
    <location>
        <begin position="2251"/>
        <end position="2274"/>
    </location>
</feature>
<dbReference type="InterPro" id="IPR000014">
    <property type="entry name" value="PAS"/>
</dbReference>
<feature type="compositionally biased region" description="Low complexity" evidence="9">
    <location>
        <begin position="184"/>
        <end position="195"/>
    </location>
</feature>
<evidence type="ECO:0000256" key="3">
    <source>
        <dbReference type="ARBA" id="ARBA00022771"/>
    </source>
</evidence>
<dbReference type="PRINTS" id="PR00344">
    <property type="entry name" value="BCTRLSENSOR"/>
</dbReference>
<evidence type="ECO:0000256" key="1">
    <source>
        <dbReference type="ARBA" id="ARBA00022553"/>
    </source>
</evidence>
<evidence type="ECO:0000259" key="11">
    <source>
        <dbReference type="PROSITE" id="PS50109"/>
    </source>
</evidence>
<feature type="region of interest" description="Disordered" evidence="9">
    <location>
        <begin position="1171"/>
        <end position="1236"/>
    </location>
</feature>
<dbReference type="InterPro" id="IPR019787">
    <property type="entry name" value="Znf_PHD-finger"/>
</dbReference>
<dbReference type="InterPro" id="IPR013655">
    <property type="entry name" value="PAS_fold_3"/>
</dbReference>
<dbReference type="InterPro" id="IPR003594">
    <property type="entry name" value="HATPase_dom"/>
</dbReference>
<name>A0A9P7ZYT0_MORAP</name>
<dbReference type="InterPro" id="IPR001965">
    <property type="entry name" value="Znf_PHD"/>
</dbReference>
<evidence type="ECO:0000313" key="14">
    <source>
        <dbReference type="EMBL" id="KAG9321183.1"/>
    </source>
</evidence>
<dbReference type="InterPro" id="IPR001789">
    <property type="entry name" value="Sig_transdc_resp-reg_receiver"/>
</dbReference>
<dbReference type="SMART" id="SM00249">
    <property type="entry name" value="PHD"/>
    <property type="match status" value="2"/>
</dbReference>
<feature type="region of interest" description="Disordered" evidence="9">
    <location>
        <begin position="1984"/>
        <end position="2005"/>
    </location>
</feature>
<dbReference type="Pfam" id="PF08447">
    <property type="entry name" value="PAS_3"/>
    <property type="match status" value="1"/>
</dbReference>
<dbReference type="PROSITE" id="PS50109">
    <property type="entry name" value="HIS_KIN"/>
    <property type="match status" value="1"/>
</dbReference>
<feature type="region of interest" description="Disordered" evidence="9">
    <location>
        <begin position="2614"/>
        <end position="2646"/>
    </location>
</feature>
<dbReference type="InterPro" id="IPR019786">
    <property type="entry name" value="Zinc_finger_PHD-type_CS"/>
</dbReference>
<dbReference type="GO" id="GO:0008270">
    <property type="term" value="F:zinc ion binding"/>
    <property type="evidence" value="ECO:0007669"/>
    <property type="project" value="UniProtKB-KW"/>
</dbReference>
<dbReference type="SUPFAM" id="SSF47384">
    <property type="entry name" value="Homodimeric domain of signal transducing histidine kinase"/>
    <property type="match status" value="1"/>
</dbReference>
<feature type="region of interest" description="Disordered" evidence="9">
    <location>
        <begin position="769"/>
        <end position="878"/>
    </location>
</feature>
<dbReference type="Pfam" id="PF00512">
    <property type="entry name" value="HisKA"/>
    <property type="match status" value="1"/>
</dbReference>
<feature type="compositionally biased region" description="Polar residues" evidence="9">
    <location>
        <begin position="85"/>
        <end position="98"/>
    </location>
</feature>
<keyword evidence="5" id="KW-0902">Two-component regulatory system</keyword>
<feature type="domain" description="PHD-type" evidence="10">
    <location>
        <begin position="277"/>
        <end position="325"/>
    </location>
</feature>
<evidence type="ECO:0000313" key="15">
    <source>
        <dbReference type="Proteomes" id="UP000717515"/>
    </source>
</evidence>
<evidence type="ECO:0000256" key="5">
    <source>
        <dbReference type="ARBA" id="ARBA00023012"/>
    </source>
</evidence>